<gene>
    <name evidence="3" type="ORF">APO_1981</name>
</gene>
<reference evidence="3 4" key="1">
    <citation type="journal article" date="2011" name="Science">
        <title>Drosophila microbiome modulates host developmental and metabolic homeostasis via insulin signaling.</title>
        <authorList>
            <person name="Shin S.C."/>
            <person name="Kim S.H."/>
            <person name="You H."/>
            <person name="Kim B."/>
            <person name="Kim A.C."/>
            <person name="Lee K.A."/>
            <person name="Yoon J.H."/>
            <person name="Ryu J.H."/>
            <person name="Lee W.J."/>
        </authorList>
    </citation>
    <scope>NUCLEOTIDE SEQUENCE [LARGE SCALE GENOMIC DNA]</scope>
    <source>
        <strain evidence="3 4">DM001</strain>
    </source>
</reference>
<proteinExistence type="predicted"/>
<accession>F1YVJ1</accession>
<dbReference type="Proteomes" id="UP000018454">
    <property type="component" value="Unassembled WGS sequence"/>
</dbReference>
<sequence>MRLVPRLFGAADWPLYVSRERERLRAYNTRLANPILAASNANTCLCPPFSAGTLARAGRYRPIAQMFLCLKGRFRMISASKKVFRKVALGVTLAVTVVPAAVSALVSTAHAERSERFGGDFTAEHNATSHPTGKVDAVFFPSTHELRYTITWDGLSGQVTVAHFHGPADPGQEAGHMITLKGPFKSPFSGTAILTADQEKALHDGKMYLNLHTAAYPKGEARAQLTSPYNGDTAHTDPNRT</sequence>
<evidence type="ECO:0000313" key="4">
    <source>
        <dbReference type="Proteomes" id="UP000018454"/>
    </source>
</evidence>
<dbReference type="InterPro" id="IPR010895">
    <property type="entry name" value="CHRD"/>
</dbReference>
<protein>
    <submittedName>
        <fullName evidence="3">CHRD Domain-Containing Protein</fullName>
    </submittedName>
</protein>
<evidence type="ECO:0000313" key="3">
    <source>
        <dbReference type="EMBL" id="EGE47296.1"/>
    </source>
</evidence>
<organism evidence="3 4">
    <name type="scientific">Acetobacter pomorum DM001</name>
    <dbReference type="NCBI Taxonomy" id="945681"/>
    <lineage>
        <taxon>Bacteria</taxon>
        <taxon>Pseudomonadati</taxon>
        <taxon>Pseudomonadota</taxon>
        <taxon>Alphaproteobacteria</taxon>
        <taxon>Acetobacterales</taxon>
        <taxon>Acetobacteraceae</taxon>
        <taxon>Acetobacter</taxon>
    </lineage>
</organism>
<dbReference type="AlphaFoldDB" id="F1YVJ1"/>
<dbReference type="EMBL" id="AEUP01000030">
    <property type="protein sequence ID" value="EGE47296.1"/>
    <property type="molecule type" value="Genomic_DNA"/>
</dbReference>
<dbReference type="PROSITE" id="PS50933">
    <property type="entry name" value="CHRD"/>
    <property type="match status" value="1"/>
</dbReference>
<evidence type="ECO:0000259" key="2">
    <source>
        <dbReference type="PROSITE" id="PS50933"/>
    </source>
</evidence>
<comment type="caution">
    <text evidence="3">The sequence shown here is derived from an EMBL/GenBank/DDBJ whole genome shotgun (WGS) entry which is preliminary data.</text>
</comment>
<dbReference type="SMART" id="SM00754">
    <property type="entry name" value="CHRD"/>
    <property type="match status" value="1"/>
</dbReference>
<evidence type="ECO:0000256" key="1">
    <source>
        <dbReference type="SAM" id="MobiDB-lite"/>
    </source>
</evidence>
<feature type="domain" description="CHRD" evidence="2">
    <location>
        <begin position="113"/>
        <end position="230"/>
    </location>
</feature>
<feature type="region of interest" description="Disordered" evidence="1">
    <location>
        <begin position="220"/>
        <end position="241"/>
    </location>
</feature>
<dbReference type="Pfam" id="PF07452">
    <property type="entry name" value="CHRD"/>
    <property type="match status" value="1"/>
</dbReference>
<name>F1YVJ1_9PROT</name>